<name>A0A383RLY2_PAEAL</name>
<dbReference type="AlphaFoldDB" id="A0A383RLY2"/>
<dbReference type="RefSeq" id="WP_138189003.1">
    <property type="nucleotide sequence ID" value="NZ_LS992241.1"/>
</dbReference>
<accession>A0A383RLY2</accession>
<dbReference type="Proteomes" id="UP000304148">
    <property type="component" value="Chromosome"/>
</dbReference>
<gene>
    <name evidence="1" type="ORF">PBLR_15819</name>
</gene>
<reference evidence="2" key="1">
    <citation type="submission" date="2018-08" db="EMBL/GenBank/DDBJ databases">
        <authorList>
            <person name="Chevrot R."/>
        </authorList>
    </citation>
    <scope>NUCLEOTIDE SEQUENCE [LARGE SCALE GENOMIC DNA]</scope>
</reference>
<evidence type="ECO:0000313" key="1">
    <source>
        <dbReference type="EMBL" id="SYX87389.1"/>
    </source>
</evidence>
<protein>
    <submittedName>
        <fullName evidence="1">Uncharacterized protein</fullName>
    </submittedName>
</protein>
<sequence>MECIVHFEVVHHGTDDIAKLRGLVMTPDKEKPTVDDMQEMLRMMGYEVRCTDEAALRFEPDHAGTDVEEIRIKKVDMGEEVYTPDMQLRAIAEQLMSKPNRSI</sequence>
<dbReference type="EMBL" id="LS992241">
    <property type="protein sequence ID" value="SYX87389.1"/>
    <property type="molecule type" value="Genomic_DNA"/>
</dbReference>
<proteinExistence type="predicted"/>
<evidence type="ECO:0000313" key="2">
    <source>
        <dbReference type="Proteomes" id="UP000304148"/>
    </source>
</evidence>
<organism evidence="1 2">
    <name type="scientific">Paenibacillus alvei</name>
    <name type="common">Bacillus alvei</name>
    <dbReference type="NCBI Taxonomy" id="44250"/>
    <lineage>
        <taxon>Bacteria</taxon>
        <taxon>Bacillati</taxon>
        <taxon>Bacillota</taxon>
        <taxon>Bacilli</taxon>
        <taxon>Bacillales</taxon>
        <taxon>Paenibacillaceae</taxon>
        <taxon>Paenibacillus</taxon>
    </lineage>
</organism>